<dbReference type="EMBL" id="GCHU01018529">
    <property type="protein sequence ID" value="JAG86219.1"/>
    <property type="molecule type" value="Transcribed_RNA"/>
</dbReference>
<dbReference type="PANTHER" id="PTHR45898:SF2">
    <property type="entry name" value="TOM1-LIKE PROTEIN 6"/>
    <property type="match status" value="1"/>
</dbReference>
<feature type="compositionally biased region" description="Low complexity" evidence="6">
    <location>
        <begin position="531"/>
        <end position="542"/>
    </location>
</feature>
<dbReference type="InterPro" id="IPR002014">
    <property type="entry name" value="VHS_dom"/>
</dbReference>
<evidence type="ECO:0000256" key="6">
    <source>
        <dbReference type="SAM" id="MobiDB-lite"/>
    </source>
</evidence>
<sequence>MGSVAGLVDKATSDLLIGPDWTMNLEICDIVNTDHGQAKDVIKAVKKRIAHKNPRVQLLALTLLETLIKNCGEIVHYQVAERNILQEMVKIVRKKTDMQVRDKILVLLDAWQEAFGGPRGKYPQYFWAYDELRCTGVEFPERVEKTAPIFTPPPTHSRMELSQPGYGMPSHIASRLDEAMASEMPQLSLSDMEAAHGAMELLAEMLRAVDAKNKNAVKDEVIVDLVEQCRSTQRRVLQLVNTTSDEELLRQGLVLNDDLQNVLARHDAIASGSPLPPEPVTSGSNVASASAPYEEDEPEDDFSKLARRPSRIRGSDELDDATQTSLTGQLALPAPEDVTDHSCKKNNQLDLPEPPQPIKTANVPNHEQQLIDLFSGDLSGDMAPQTPATPPPVIVSNGHPVSPLASQPQTPGNSYASNTFQQQHQVYSNGSTYQQQPFYSAGSTFNTPPFSYQHGYQTPQQYSPYLGSQYQNYSWNQPQLVQNSYVVPWATGFRQTQPPIENVATPVSGNFSSPSQVSQVTPNYPPPPWTSSSLESASQSISPQQRAMLYGNSTAPTSSSPSQHSPRMTPVLQQQRSFSSPSKRPTISGEQQRDLVGNMQNMSLRGNIVRQASSIGSPSSPRPYMPADRLFGDLIDLKSVNTNFKTTKMSQNPPK</sequence>
<evidence type="ECO:0000256" key="1">
    <source>
        <dbReference type="ARBA" id="ARBA00004170"/>
    </source>
</evidence>
<dbReference type="GO" id="GO:0035091">
    <property type="term" value="F:phosphatidylinositol binding"/>
    <property type="evidence" value="ECO:0007669"/>
    <property type="project" value="InterPro"/>
</dbReference>
<dbReference type="FunFam" id="1.25.40.90:FF:000028">
    <property type="entry name" value="TOM1-like protein 2"/>
    <property type="match status" value="1"/>
</dbReference>
<dbReference type="PROSITE" id="PS50179">
    <property type="entry name" value="VHS"/>
    <property type="match status" value="1"/>
</dbReference>
<dbReference type="GO" id="GO:0016020">
    <property type="term" value="C:membrane"/>
    <property type="evidence" value="ECO:0007669"/>
    <property type="project" value="UniProtKB-SubCell"/>
</dbReference>
<feature type="region of interest" description="Disordered" evidence="6">
    <location>
        <begin position="270"/>
        <end position="364"/>
    </location>
</feature>
<dbReference type="InterPro" id="IPR008942">
    <property type="entry name" value="ENTH_VHS"/>
</dbReference>
<dbReference type="CDD" id="cd03561">
    <property type="entry name" value="VHS"/>
    <property type="match status" value="1"/>
</dbReference>
<feature type="domain" description="GAT" evidence="8">
    <location>
        <begin position="183"/>
        <end position="271"/>
    </location>
</feature>
<keyword evidence="5" id="KW-0472">Membrane</keyword>
<evidence type="ECO:0000259" key="7">
    <source>
        <dbReference type="PROSITE" id="PS50179"/>
    </source>
</evidence>
<feature type="compositionally biased region" description="Polar residues" evidence="6">
    <location>
        <begin position="504"/>
        <end position="522"/>
    </location>
</feature>
<dbReference type="Gene3D" id="1.20.58.160">
    <property type="match status" value="1"/>
</dbReference>
<dbReference type="SUPFAM" id="SSF89009">
    <property type="entry name" value="GAT-like domain"/>
    <property type="match status" value="1"/>
</dbReference>
<dbReference type="GO" id="GO:0043130">
    <property type="term" value="F:ubiquitin binding"/>
    <property type="evidence" value="ECO:0007669"/>
    <property type="project" value="InterPro"/>
</dbReference>
<accession>A0A0C9RRS1</accession>
<keyword evidence="3" id="KW-0813">Transport</keyword>
<dbReference type="InterPro" id="IPR038425">
    <property type="entry name" value="GAT_sf"/>
</dbReference>
<proteinExistence type="inferred from homology"/>
<feature type="region of interest" description="Disordered" evidence="6">
    <location>
        <begin position="383"/>
        <end position="417"/>
    </location>
</feature>
<dbReference type="PROSITE" id="PS50909">
    <property type="entry name" value="GAT"/>
    <property type="match status" value="1"/>
</dbReference>
<evidence type="ECO:0000313" key="9">
    <source>
        <dbReference type="EMBL" id="JAG86219.1"/>
    </source>
</evidence>
<feature type="compositionally biased region" description="Polar residues" evidence="6">
    <location>
        <begin position="551"/>
        <end position="590"/>
    </location>
</feature>
<dbReference type="InterPro" id="IPR044836">
    <property type="entry name" value="TOL_plant"/>
</dbReference>
<comment type="similarity">
    <text evidence="2">Belongs to the TOM1 family.</text>
</comment>
<name>A0A0C9RRS1_9CONI</name>
<evidence type="ECO:0000256" key="4">
    <source>
        <dbReference type="ARBA" id="ARBA00022927"/>
    </source>
</evidence>
<dbReference type="Pfam" id="PF03127">
    <property type="entry name" value="GAT"/>
    <property type="match status" value="1"/>
</dbReference>
<dbReference type="GO" id="GO:0043328">
    <property type="term" value="P:protein transport to vacuole involved in ubiquitin-dependent protein catabolic process via the multivesicular body sorting pathway"/>
    <property type="evidence" value="ECO:0007669"/>
    <property type="project" value="InterPro"/>
</dbReference>
<organism evidence="9">
    <name type="scientific">Wollemia nobilis</name>
    <dbReference type="NCBI Taxonomy" id="56998"/>
    <lineage>
        <taxon>Eukaryota</taxon>
        <taxon>Viridiplantae</taxon>
        <taxon>Streptophyta</taxon>
        <taxon>Embryophyta</taxon>
        <taxon>Tracheophyta</taxon>
        <taxon>Spermatophyta</taxon>
        <taxon>Pinopsida</taxon>
        <taxon>Pinidae</taxon>
        <taxon>Conifers II</taxon>
        <taxon>Araucariales</taxon>
        <taxon>Araucariaceae</taxon>
        <taxon>Wollemia</taxon>
    </lineage>
</organism>
<dbReference type="GO" id="GO:0005737">
    <property type="term" value="C:cytoplasm"/>
    <property type="evidence" value="ECO:0007669"/>
    <property type="project" value="UniProtKB-ARBA"/>
</dbReference>
<reference evidence="9" key="1">
    <citation type="submission" date="2015-02" db="EMBL/GenBank/DDBJ databases">
        <title>A transcriptome of Wollemia nobilis - a relic of Gondwana.</title>
        <authorList>
            <person name="Chia J.Y."/>
            <person name="Leong Y.S."/>
            <person name="Abdul Karim S."/>
            <person name="Wan Azmi N."/>
            <person name="Hercus R."/>
            <person name="Croft L."/>
        </authorList>
    </citation>
    <scope>NUCLEOTIDE SEQUENCE</scope>
    <source>
        <strain evidence="9">MaeBrown</strain>
        <tissue evidence="9">Leaf</tissue>
    </source>
</reference>
<keyword evidence="4" id="KW-0653">Protein transport</keyword>
<evidence type="ECO:0000256" key="5">
    <source>
        <dbReference type="ARBA" id="ARBA00023136"/>
    </source>
</evidence>
<dbReference type="PANTHER" id="PTHR45898">
    <property type="entry name" value="TOM1-LIKE PROTEIN"/>
    <property type="match status" value="1"/>
</dbReference>
<feature type="domain" description="VHS" evidence="7">
    <location>
        <begin position="11"/>
        <end position="140"/>
    </location>
</feature>
<dbReference type="SMART" id="SM00288">
    <property type="entry name" value="VHS"/>
    <property type="match status" value="1"/>
</dbReference>
<dbReference type="CDD" id="cd14231">
    <property type="entry name" value="GAT_GGA-like_plant"/>
    <property type="match status" value="1"/>
</dbReference>
<dbReference type="InterPro" id="IPR004152">
    <property type="entry name" value="GAT_dom"/>
</dbReference>
<dbReference type="Gene3D" id="1.25.40.90">
    <property type="match status" value="1"/>
</dbReference>
<dbReference type="Pfam" id="PF00790">
    <property type="entry name" value="VHS"/>
    <property type="match status" value="1"/>
</dbReference>
<feature type="compositionally biased region" description="Polar residues" evidence="6">
    <location>
        <begin position="404"/>
        <end position="417"/>
    </location>
</feature>
<evidence type="ECO:0000256" key="2">
    <source>
        <dbReference type="ARBA" id="ARBA00007708"/>
    </source>
</evidence>
<protein>
    <submittedName>
        <fullName evidence="9">TSA: Wollemia nobilis Ref_Wollemi_Transcript_18652_2638 transcribed RNA sequence</fullName>
    </submittedName>
</protein>
<feature type="region of interest" description="Disordered" evidence="6">
    <location>
        <begin position="504"/>
        <end position="593"/>
    </location>
</feature>
<comment type="subcellular location">
    <subcellularLocation>
        <location evidence="1">Membrane</location>
        <topology evidence="1">Peripheral membrane protein</topology>
    </subcellularLocation>
</comment>
<dbReference type="AlphaFoldDB" id="A0A0C9RRS1"/>
<evidence type="ECO:0000259" key="8">
    <source>
        <dbReference type="PROSITE" id="PS50909"/>
    </source>
</evidence>
<evidence type="ECO:0000256" key="3">
    <source>
        <dbReference type="ARBA" id="ARBA00022448"/>
    </source>
</evidence>
<dbReference type="SUPFAM" id="SSF48464">
    <property type="entry name" value="ENTH/VHS domain"/>
    <property type="match status" value="1"/>
</dbReference>